<evidence type="ECO:0000313" key="8">
    <source>
        <dbReference type="Proteomes" id="UP000717328"/>
    </source>
</evidence>
<dbReference type="InterPro" id="IPR033316">
    <property type="entry name" value="RBBP8-like"/>
</dbReference>
<dbReference type="GO" id="GO:0003684">
    <property type="term" value="F:damaged DNA binding"/>
    <property type="evidence" value="ECO:0007669"/>
    <property type="project" value="TreeGrafter"/>
</dbReference>
<feature type="compositionally biased region" description="Basic and acidic residues" evidence="5">
    <location>
        <begin position="437"/>
        <end position="458"/>
    </location>
</feature>
<organism evidence="7 8">
    <name type="scientific">Sphagnurus paluster</name>
    <dbReference type="NCBI Taxonomy" id="117069"/>
    <lineage>
        <taxon>Eukaryota</taxon>
        <taxon>Fungi</taxon>
        <taxon>Dikarya</taxon>
        <taxon>Basidiomycota</taxon>
        <taxon>Agaricomycotina</taxon>
        <taxon>Agaricomycetes</taxon>
        <taxon>Agaricomycetidae</taxon>
        <taxon>Agaricales</taxon>
        <taxon>Tricholomatineae</taxon>
        <taxon>Lyophyllaceae</taxon>
        <taxon>Sphagnurus</taxon>
    </lineage>
</organism>
<feature type="compositionally biased region" description="Basic and acidic residues" evidence="5">
    <location>
        <begin position="417"/>
        <end position="428"/>
    </location>
</feature>
<feature type="compositionally biased region" description="Polar residues" evidence="5">
    <location>
        <begin position="377"/>
        <end position="386"/>
    </location>
</feature>
<feature type="domain" description="DNA endonuclease activator Ctp1 C-terminal" evidence="6">
    <location>
        <begin position="529"/>
        <end position="640"/>
    </location>
</feature>
<sequence length="676" mass="76195">MKARDKAILDIHEKEKAAYELKIERYKRANNDTLKELFDVQQRGNRLARSLGFNDVYEAQVMIDTSDRETPYALCLERIEGLEAELVAARNRAEELQLVLETTQREQDNLHTLLDEAKNEANGHRADAARHKGSSEKLEAEMKLLQERYDALADVKERAAARYKLDYAKWRKFRDWMFNEEVEYAKDRTEKGFSEEEKRRRYKASLMRKKKMMLELGPDLGKGPIQASRPPPLGGITNLYDKENVATPQRSVTTPLPSSTVVASSSTSKKTSTPTPRNRLFDSAAQADVPSSSPTLFNESTRTPLQFRPIIPTKGSPKVKQEKSPTPPIRTPKKHHTSLPGSSDTEEDSQAVGHFPAPIFQPGSSPATSPAPMASSQTEADSQSQFFPFLEPTPCPKPMPKFATPRDTPMRPAFDLTGDRHIVSRDEESLQPTKIRRLNDENIDKDDTPKPKTKDKEPPLTSKGKGKDVSAPTSTPLTAVRLAGQKGLADYSAFKGRGRYGKTTSSAENKTINAQFEIDPARNGGLDFQYDEVVRAKDDRKRMDAGDCECCRDYYEAVGPLPARLKAPLWRSPPATPTKPCERHQHISASASTSKAKASKDVRQVEINSHRQAISRHRHHWERGKTPPGYWNIGFPDTQEAEDINERAREMHEQKREEIQRAAEKEGGKYRRRSGL</sequence>
<feature type="compositionally biased region" description="Polar residues" evidence="5">
    <location>
        <begin position="289"/>
        <end position="304"/>
    </location>
</feature>
<evidence type="ECO:0000256" key="5">
    <source>
        <dbReference type="SAM" id="MobiDB-lite"/>
    </source>
</evidence>
<feature type="region of interest" description="Disordered" evidence="5">
    <location>
        <begin position="217"/>
        <end position="477"/>
    </location>
</feature>
<keyword evidence="4" id="KW-0175">Coiled coil</keyword>
<name>A0A9P7FUM5_9AGAR</name>
<dbReference type="GO" id="GO:0005634">
    <property type="term" value="C:nucleus"/>
    <property type="evidence" value="ECO:0007669"/>
    <property type="project" value="UniProtKB-SubCell"/>
</dbReference>
<gene>
    <name evidence="7" type="ORF">H0H81_004142</name>
</gene>
<feature type="compositionally biased region" description="Low complexity" evidence="5">
    <location>
        <begin position="364"/>
        <end position="376"/>
    </location>
</feature>
<dbReference type="InterPro" id="IPR013882">
    <property type="entry name" value="Ctp1_C"/>
</dbReference>
<reference evidence="7" key="1">
    <citation type="submission" date="2021-02" db="EMBL/GenBank/DDBJ databases">
        <authorList>
            <person name="Nieuwenhuis M."/>
            <person name="Van De Peppel L.J.J."/>
        </authorList>
    </citation>
    <scope>NUCLEOTIDE SEQUENCE</scope>
    <source>
        <strain evidence="7">D49</strain>
    </source>
</reference>
<dbReference type="EMBL" id="JABCKI010005820">
    <property type="protein sequence ID" value="KAG5637565.1"/>
    <property type="molecule type" value="Genomic_DNA"/>
</dbReference>
<dbReference type="OrthoDB" id="5801062at2759"/>
<keyword evidence="3" id="KW-0539">Nucleus</keyword>
<dbReference type="PANTHER" id="PTHR15107:SF0">
    <property type="entry name" value="DNA ENDONUCLEASE ACTIVATOR CTP1 C-TERMINAL DOMAIN-CONTAINING PROTEIN"/>
    <property type="match status" value="1"/>
</dbReference>
<dbReference type="PANTHER" id="PTHR15107">
    <property type="entry name" value="RETINOBLASTOMA BINDING PROTEIN 8"/>
    <property type="match status" value="1"/>
</dbReference>
<comment type="subcellular location">
    <subcellularLocation>
        <location evidence="1">Nucleus</location>
    </subcellularLocation>
</comment>
<feature type="coiled-coil region" evidence="4">
    <location>
        <begin position="9"/>
        <end position="36"/>
    </location>
</feature>
<dbReference type="Proteomes" id="UP000717328">
    <property type="component" value="Unassembled WGS sequence"/>
</dbReference>
<feature type="compositionally biased region" description="Basic and acidic residues" evidence="5">
    <location>
        <begin position="644"/>
        <end position="669"/>
    </location>
</feature>
<evidence type="ECO:0000256" key="3">
    <source>
        <dbReference type="ARBA" id="ARBA00023242"/>
    </source>
</evidence>
<accession>A0A9P7FUM5</accession>
<dbReference type="AlphaFoldDB" id="A0A9P7FUM5"/>
<feature type="coiled-coil region" evidence="4">
    <location>
        <begin position="72"/>
        <end position="162"/>
    </location>
</feature>
<protein>
    <recommendedName>
        <fullName evidence="6">DNA endonuclease activator Ctp1 C-terminal domain-containing protein</fullName>
    </recommendedName>
</protein>
<feature type="region of interest" description="Disordered" evidence="5">
    <location>
        <begin position="574"/>
        <end position="676"/>
    </location>
</feature>
<feature type="compositionally biased region" description="Basic residues" evidence="5">
    <location>
        <begin position="613"/>
        <end position="622"/>
    </location>
</feature>
<proteinExistence type="predicted"/>
<keyword evidence="8" id="KW-1185">Reference proteome</keyword>
<evidence type="ECO:0000256" key="1">
    <source>
        <dbReference type="ARBA" id="ARBA00004123"/>
    </source>
</evidence>
<reference evidence="7" key="2">
    <citation type="submission" date="2021-10" db="EMBL/GenBank/DDBJ databases">
        <title>Phylogenomics reveals ancestral predisposition of the termite-cultivated fungus Termitomyces towards a domesticated lifestyle.</title>
        <authorList>
            <person name="Auxier B."/>
            <person name="Grum-Grzhimaylo A."/>
            <person name="Cardenas M.E."/>
            <person name="Lodge J.D."/>
            <person name="Laessoe T."/>
            <person name="Pedersen O."/>
            <person name="Smith M.E."/>
            <person name="Kuyper T.W."/>
            <person name="Franco-Molano E.A."/>
            <person name="Baroni T.J."/>
            <person name="Aanen D.K."/>
        </authorList>
    </citation>
    <scope>NUCLEOTIDE SEQUENCE</scope>
    <source>
        <strain evidence="7">D49</strain>
    </source>
</reference>
<evidence type="ECO:0000259" key="6">
    <source>
        <dbReference type="Pfam" id="PF08573"/>
    </source>
</evidence>
<feature type="compositionally biased region" description="Low complexity" evidence="5">
    <location>
        <begin position="251"/>
        <end position="276"/>
    </location>
</feature>
<evidence type="ECO:0000256" key="2">
    <source>
        <dbReference type="ARBA" id="ARBA00022763"/>
    </source>
</evidence>
<dbReference type="Pfam" id="PF08573">
    <property type="entry name" value="SAE2"/>
    <property type="match status" value="1"/>
</dbReference>
<keyword evidence="2" id="KW-0227">DNA damage</keyword>
<evidence type="ECO:0000256" key="4">
    <source>
        <dbReference type="SAM" id="Coils"/>
    </source>
</evidence>
<dbReference type="GO" id="GO:0010792">
    <property type="term" value="P:DNA double-strand break processing involved in repair via single-strand annealing"/>
    <property type="evidence" value="ECO:0007669"/>
    <property type="project" value="TreeGrafter"/>
</dbReference>
<evidence type="ECO:0000313" key="7">
    <source>
        <dbReference type="EMBL" id="KAG5637565.1"/>
    </source>
</evidence>
<comment type="caution">
    <text evidence="7">The sequence shown here is derived from an EMBL/GenBank/DDBJ whole genome shotgun (WGS) entry which is preliminary data.</text>
</comment>